<protein>
    <recommendedName>
        <fullName evidence="2">DUF6697 domain-containing protein</fullName>
    </recommendedName>
</protein>
<sequence length="594" mass="62481">MSTPFTRELGLKTANNPEGDNVEGPTVDQLIGRLRNLETLSPTAGPFRVVEMALEIQVERMRVVEVLRARDAAVERLSDAYSLVRRYSELIERLQEERVASGLERLSLGGSGPAYDTGGSTAVLDTTAHIASLEATIKDLREINSPNLAAASGDIARILEWSTSLPETRVSVLPFPLTSEHSWKHRLGGYRTLQSATAAWCPEREEHGFMYVPMFKCNTNPRTVTAHRWNAVDPIGRMAKPTECFYNNEGTWYYAGIYRAFVMDIVSTAEWEFLTSETKTAIIKETLAARKNTTPQTNYETGQLYAAGALKLACVGLQCVGFSQEVYQVVSELSTRLLQSTAAAAAAVAASSSSKTPSESPNLMASTTPGSLPKSKFLSSPQFNPFIVTKGKAGSSFSTTSTSGFNLASPGSTSGTPPMTSNNHNDFTGCNMAGADLASGGLGLSHSIHSSGGSSTYNNRLLPTANLAPGSKSSSPLSTSSNASAIGGPCTPSLAPQMTPTPGISPIGRPLPSTTTNITVSGTNSVGSLPAHSGIPSLGLGSGSPIWNSALGTGFSSYLNSLNRPGGFAAKGSNTENAKVAGGSDGLGFGNRMK</sequence>
<dbReference type="GeneID" id="6016584"/>
<reference evidence="3 4" key="1">
    <citation type="journal article" date="2010" name="Proc. Natl. Acad. Sci. U.S.A.">
        <title>Insights into evolution of multicellular fungi from the assembled chromosomes of the mushroom Coprinopsis cinerea (Coprinus cinereus).</title>
        <authorList>
            <person name="Stajich J.E."/>
            <person name="Wilke S.K."/>
            <person name="Ahren D."/>
            <person name="Au C.H."/>
            <person name="Birren B.W."/>
            <person name="Borodovsky M."/>
            <person name="Burns C."/>
            <person name="Canback B."/>
            <person name="Casselton L.A."/>
            <person name="Cheng C.K."/>
            <person name="Deng J."/>
            <person name="Dietrich F.S."/>
            <person name="Fargo D.C."/>
            <person name="Farman M.L."/>
            <person name="Gathman A.C."/>
            <person name="Goldberg J."/>
            <person name="Guigo R."/>
            <person name="Hoegger P.J."/>
            <person name="Hooker J.B."/>
            <person name="Huggins A."/>
            <person name="James T.Y."/>
            <person name="Kamada T."/>
            <person name="Kilaru S."/>
            <person name="Kodira C."/>
            <person name="Kues U."/>
            <person name="Kupfer D."/>
            <person name="Kwan H.S."/>
            <person name="Lomsadze A."/>
            <person name="Li W."/>
            <person name="Lilly W.W."/>
            <person name="Ma L.J."/>
            <person name="Mackey A.J."/>
            <person name="Manning G."/>
            <person name="Martin F."/>
            <person name="Muraguchi H."/>
            <person name="Natvig D.O."/>
            <person name="Palmerini H."/>
            <person name="Ramesh M.A."/>
            <person name="Rehmeyer C.J."/>
            <person name="Roe B.A."/>
            <person name="Shenoy N."/>
            <person name="Stanke M."/>
            <person name="Ter-Hovhannisyan V."/>
            <person name="Tunlid A."/>
            <person name="Velagapudi R."/>
            <person name="Vision T.J."/>
            <person name="Zeng Q."/>
            <person name="Zolan M.E."/>
            <person name="Pukkila P.J."/>
        </authorList>
    </citation>
    <scope>NUCLEOTIDE SEQUENCE [LARGE SCALE GENOMIC DNA]</scope>
    <source>
        <strain evidence="4">Okayama-7 / 130 / ATCC MYA-4618 / FGSC 9003</strain>
    </source>
</reference>
<dbReference type="AlphaFoldDB" id="D6RL04"/>
<dbReference type="InParanoid" id="D6RL04"/>
<feature type="domain" description="DUF6697" evidence="2">
    <location>
        <begin position="173"/>
        <end position="331"/>
    </location>
</feature>
<feature type="compositionally biased region" description="Polar residues" evidence="1">
    <location>
        <begin position="361"/>
        <end position="370"/>
    </location>
</feature>
<evidence type="ECO:0000313" key="4">
    <source>
        <dbReference type="Proteomes" id="UP000001861"/>
    </source>
</evidence>
<dbReference type="VEuPathDB" id="FungiDB:CC1G_06151"/>
<gene>
    <name evidence="3" type="ORF">CC1G_06151</name>
</gene>
<comment type="caution">
    <text evidence="3">The sequence shown here is derived from an EMBL/GenBank/DDBJ whole genome shotgun (WGS) entry which is preliminary data.</text>
</comment>
<dbReference type="RefSeq" id="XP_002911976.1">
    <property type="nucleotide sequence ID" value="XM_002911930.1"/>
</dbReference>
<feature type="region of interest" description="Disordered" evidence="1">
    <location>
        <begin position="467"/>
        <end position="530"/>
    </location>
</feature>
<feature type="compositionally biased region" description="Polar residues" evidence="1">
    <location>
        <begin position="512"/>
        <end position="527"/>
    </location>
</feature>
<dbReference type="Pfam" id="PF20411">
    <property type="entry name" value="DUF6697"/>
    <property type="match status" value="1"/>
</dbReference>
<accession>D6RL04</accession>
<dbReference type="KEGG" id="cci:CC1G_06151"/>
<feature type="compositionally biased region" description="Low complexity" evidence="1">
    <location>
        <begin position="471"/>
        <end position="484"/>
    </location>
</feature>
<dbReference type="HOGENOM" id="CLU_459275_0_0_1"/>
<name>D6RL04_COPC7</name>
<feature type="compositionally biased region" description="Low complexity" evidence="1">
    <location>
        <begin position="351"/>
        <end position="360"/>
    </location>
</feature>
<evidence type="ECO:0000313" key="3">
    <source>
        <dbReference type="EMBL" id="EFI28482.1"/>
    </source>
</evidence>
<organism evidence="3 4">
    <name type="scientific">Coprinopsis cinerea (strain Okayama-7 / 130 / ATCC MYA-4618 / FGSC 9003)</name>
    <name type="common">Inky cap fungus</name>
    <name type="synonym">Hormographiella aspergillata</name>
    <dbReference type="NCBI Taxonomy" id="240176"/>
    <lineage>
        <taxon>Eukaryota</taxon>
        <taxon>Fungi</taxon>
        <taxon>Dikarya</taxon>
        <taxon>Basidiomycota</taxon>
        <taxon>Agaricomycotina</taxon>
        <taxon>Agaricomycetes</taxon>
        <taxon>Agaricomycetidae</taxon>
        <taxon>Agaricales</taxon>
        <taxon>Agaricineae</taxon>
        <taxon>Psathyrellaceae</taxon>
        <taxon>Coprinopsis</taxon>
    </lineage>
</organism>
<keyword evidence="4" id="KW-1185">Reference proteome</keyword>
<evidence type="ECO:0000256" key="1">
    <source>
        <dbReference type="SAM" id="MobiDB-lite"/>
    </source>
</evidence>
<dbReference type="EMBL" id="AACS02000002">
    <property type="protein sequence ID" value="EFI28482.1"/>
    <property type="molecule type" value="Genomic_DNA"/>
</dbReference>
<evidence type="ECO:0000259" key="2">
    <source>
        <dbReference type="Pfam" id="PF20411"/>
    </source>
</evidence>
<dbReference type="OrthoDB" id="3219211at2759"/>
<dbReference type="eggNOG" id="ENOG502SM88">
    <property type="taxonomic scope" value="Eukaryota"/>
</dbReference>
<feature type="region of interest" description="Disordered" evidence="1">
    <location>
        <begin position="351"/>
        <end position="373"/>
    </location>
</feature>
<dbReference type="InterPro" id="IPR046520">
    <property type="entry name" value="DUF6697"/>
</dbReference>
<dbReference type="Proteomes" id="UP000001861">
    <property type="component" value="Unassembled WGS sequence"/>
</dbReference>
<feature type="region of interest" description="Disordered" evidence="1">
    <location>
        <begin position="1"/>
        <end position="23"/>
    </location>
</feature>
<proteinExistence type="predicted"/>